<organism evidence="3 4">
    <name type="scientific">Cristinia sonorae</name>
    <dbReference type="NCBI Taxonomy" id="1940300"/>
    <lineage>
        <taxon>Eukaryota</taxon>
        <taxon>Fungi</taxon>
        <taxon>Dikarya</taxon>
        <taxon>Basidiomycota</taxon>
        <taxon>Agaricomycotina</taxon>
        <taxon>Agaricomycetes</taxon>
        <taxon>Agaricomycetidae</taxon>
        <taxon>Agaricales</taxon>
        <taxon>Pleurotineae</taxon>
        <taxon>Stephanosporaceae</taxon>
        <taxon>Cristinia</taxon>
    </lineage>
</organism>
<protein>
    <submittedName>
        <fullName evidence="3">Uncharacterized protein</fullName>
    </submittedName>
</protein>
<feature type="transmembrane region" description="Helical" evidence="2">
    <location>
        <begin position="101"/>
        <end position="121"/>
    </location>
</feature>
<keyword evidence="2" id="KW-1133">Transmembrane helix</keyword>
<keyword evidence="4" id="KW-1185">Reference proteome</keyword>
<evidence type="ECO:0000313" key="3">
    <source>
        <dbReference type="EMBL" id="KAH8089902.1"/>
    </source>
</evidence>
<feature type="transmembrane region" description="Helical" evidence="2">
    <location>
        <begin position="155"/>
        <end position="179"/>
    </location>
</feature>
<name>A0A8K0UGP0_9AGAR</name>
<dbReference type="Proteomes" id="UP000813824">
    <property type="component" value="Unassembled WGS sequence"/>
</dbReference>
<evidence type="ECO:0000313" key="4">
    <source>
        <dbReference type="Proteomes" id="UP000813824"/>
    </source>
</evidence>
<comment type="caution">
    <text evidence="3">The sequence shown here is derived from an EMBL/GenBank/DDBJ whole genome shotgun (WGS) entry which is preliminary data.</text>
</comment>
<evidence type="ECO:0000256" key="1">
    <source>
        <dbReference type="SAM" id="MobiDB-lite"/>
    </source>
</evidence>
<accession>A0A8K0UGP0</accession>
<feature type="transmembrane region" description="Helical" evidence="2">
    <location>
        <begin position="185"/>
        <end position="203"/>
    </location>
</feature>
<reference evidence="3" key="1">
    <citation type="journal article" date="2021" name="New Phytol.">
        <title>Evolutionary innovations through gain and loss of genes in the ectomycorrhizal Boletales.</title>
        <authorList>
            <person name="Wu G."/>
            <person name="Miyauchi S."/>
            <person name="Morin E."/>
            <person name="Kuo A."/>
            <person name="Drula E."/>
            <person name="Varga T."/>
            <person name="Kohler A."/>
            <person name="Feng B."/>
            <person name="Cao Y."/>
            <person name="Lipzen A."/>
            <person name="Daum C."/>
            <person name="Hundley H."/>
            <person name="Pangilinan J."/>
            <person name="Johnson J."/>
            <person name="Barry K."/>
            <person name="LaButti K."/>
            <person name="Ng V."/>
            <person name="Ahrendt S."/>
            <person name="Min B."/>
            <person name="Choi I.G."/>
            <person name="Park H."/>
            <person name="Plett J.M."/>
            <person name="Magnuson J."/>
            <person name="Spatafora J.W."/>
            <person name="Nagy L.G."/>
            <person name="Henrissat B."/>
            <person name="Grigoriev I.V."/>
            <person name="Yang Z.L."/>
            <person name="Xu J."/>
            <person name="Martin F.M."/>
        </authorList>
    </citation>
    <scope>NUCLEOTIDE SEQUENCE</scope>
    <source>
        <strain evidence="3">KKN 215</strain>
    </source>
</reference>
<keyword evidence="2" id="KW-0472">Membrane</keyword>
<evidence type="ECO:0000256" key="2">
    <source>
        <dbReference type="SAM" id="Phobius"/>
    </source>
</evidence>
<proteinExistence type="predicted"/>
<feature type="transmembrane region" description="Helical" evidence="2">
    <location>
        <begin position="70"/>
        <end position="89"/>
    </location>
</feature>
<feature type="region of interest" description="Disordered" evidence="1">
    <location>
        <begin position="1"/>
        <end position="43"/>
    </location>
</feature>
<sequence>MSKAVYPGVERGLAAHERESDMHSTGSARRNPSAYRRGNVADRLQRAEHDSREDILTMDEGISTESAQSATLSIFFAGLCATLLQYVQSAFPSMDDRTSTVVVYLFLYLALVTSIGSSITYSTLSTRSFIYGFGRRQMNADPEAARKRINWKMGITYFSNMSLNAAMNFLFVSIVVFVWSNSPRSIAIAVSVVVAVQTILRFASFYKVSMIKDVIDTQIENLAESAT</sequence>
<feature type="compositionally biased region" description="Basic and acidic residues" evidence="1">
    <location>
        <begin position="13"/>
        <end position="22"/>
    </location>
</feature>
<gene>
    <name evidence="3" type="ORF">BXZ70DRAFT_496286</name>
</gene>
<dbReference type="EMBL" id="JAEVFJ010000038">
    <property type="protein sequence ID" value="KAH8089902.1"/>
    <property type="molecule type" value="Genomic_DNA"/>
</dbReference>
<keyword evidence="2" id="KW-0812">Transmembrane</keyword>
<dbReference type="AlphaFoldDB" id="A0A8K0UGP0"/>